<evidence type="ECO:0000313" key="8">
    <source>
        <dbReference type="Proteomes" id="UP000402241"/>
    </source>
</evidence>
<dbReference type="AlphaFoldDB" id="A0AAJ2ZKE3"/>
<comment type="similarity">
    <text evidence="1">Belongs to the LysR transcriptional regulatory family.</text>
</comment>
<reference evidence="6 9" key="2">
    <citation type="submission" date="2020-02" db="EMBL/GenBank/DDBJ databases">
        <title>WGS of Micromonospora spp. isolated from hot spring.</title>
        <authorList>
            <person name="Thawai C."/>
        </authorList>
    </citation>
    <scope>NUCLEOTIDE SEQUENCE [LARGE SCALE GENOMIC DNA]</scope>
    <source>
        <strain evidence="6 9">TMS7</strain>
    </source>
</reference>
<dbReference type="InterPro" id="IPR005119">
    <property type="entry name" value="LysR_subst-bd"/>
</dbReference>
<organism evidence="6 9">
    <name type="scientific">Micromonospora terminaliae</name>
    <dbReference type="NCBI Taxonomy" id="1914461"/>
    <lineage>
        <taxon>Bacteria</taxon>
        <taxon>Bacillati</taxon>
        <taxon>Actinomycetota</taxon>
        <taxon>Actinomycetes</taxon>
        <taxon>Micromonosporales</taxon>
        <taxon>Micromonosporaceae</taxon>
        <taxon>Micromonospora</taxon>
    </lineage>
</organism>
<feature type="domain" description="HTH lysR-type" evidence="5">
    <location>
        <begin position="1"/>
        <end position="56"/>
    </location>
</feature>
<dbReference type="RefSeq" id="WP_154225866.1">
    <property type="nucleotide sequence ID" value="NZ_CP045309.1"/>
</dbReference>
<dbReference type="GO" id="GO:0003677">
    <property type="term" value="F:DNA binding"/>
    <property type="evidence" value="ECO:0007669"/>
    <property type="project" value="UniProtKB-KW"/>
</dbReference>
<dbReference type="GO" id="GO:0003700">
    <property type="term" value="F:DNA-binding transcription factor activity"/>
    <property type="evidence" value="ECO:0007669"/>
    <property type="project" value="InterPro"/>
</dbReference>
<dbReference type="Proteomes" id="UP000477779">
    <property type="component" value="Unassembled WGS sequence"/>
</dbReference>
<accession>A0AAJ2ZKE3</accession>
<gene>
    <name evidence="6" type="ORF">G3561_23280</name>
    <name evidence="7" type="ORF">GCE86_05190</name>
</gene>
<evidence type="ECO:0000256" key="2">
    <source>
        <dbReference type="ARBA" id="ARBA00023015"/>
    </source>
</evidence>
<evidence type="ECO:0000313" key="7">
    <source>
        <dbReference type="EMBL" id="QGL46508.1"/>
    </source>
</evidence>
<dbReference type="PANTHER" id="PTHR30346">
    <property type="entry name" value="TRANSCRIPTIONAL DUAL REGULATOR HCAR-RELATED"/>
    <property type="match status" value="1"/>
</dbReference>
<evidence type="ECO:0000256" key="1">
    <source>
        <dbReference type="ARBA" id="ARBA00009437"/>
    </source>
</evidence>
<dbReference type="InterPro" id="IPR036390">
    <property type="entry name" value="WH_DNA-bd_sf"/>
</dbReference>
<dbReference type="PRINTS" id="PR00039">
    <property type="entry name" value="HTHLYSR"/>
</dbReference>
<sequence>MDPHLLRTFTAVARLRSFSAAAAELGYTQSAVSQQVAALEADLGVRLLQRRPVAPTEAGERLLAYAGPILLRLATARADVARLGTPRPGPLRVGATPLAAPSAAALAAAQPARGLVLRVGPRADLVQQVGSDELDVGLLDGFVTPSDPLPVVEAGLIATAPHDEQPAVVALPRSHPLAGRSGLSLADLAVARWIDAPDVAAPLPQLRAAAGADGFRPAVRYDGTDAAGLLAAVAAGHGLAVLPAGPVRGHPGLVGVDLVTPRLMHRIEAVRPAEPAGDRRVRPAGA</sequence>
<dbReference type="Proteomes" id="UP000402241">
    <property type="component" value="Chromosome"/>
</dbReference>
<dbReference type="FunFam" id="1.10.10.10:FF:000001">
    <property type="entry name" value="LysR family transcriptional regulator"/>
    <property type="match status" value="1"/>
</dbReference>
<evidence type="ECO:0000259" key="5">
    <source>
        <dbReference type="PROSITE" id="PS50931"/>
    </source>
</evidence>
<dbReference type="Gene3D" id="3.40.190.10">
    <property type="entry name" value="Periplasmic binding protein-like II"/>
    <property type="match status" value="2"/>
</dbReference>
<name>A0AAJ2ZKE3_9ACTN</name>
<reference evidence="7 8" key="1">
    <citation type="submission" date="2019-10" db="EMBL/GenBank/DDBJ databases">
        <title>Genome Sequence of Micromonospora terminaliae DSM 101760.</title>
        <authorList>
            <person name="Guo L."/>
        </authorList>
    </citation>
    <scope>NUCLEOTIDE SEQUENCE [LARGE SCALE GENOMIC DNA]</scope>
    <source>
        <strain evidence="7 8">DSM 101760</strain>
    </source>
</reference>
<evidence type="ECO:0000256" key="3">
    <source>
        <dbReference type="ARBA" id="ARBA00023125"/>
    </source>
</evidence>
<evidence type="ECO:0000313" key="6">
    <source>
        <dbReference type="EMBL" id="NES30464.1"/>
    </source>
</evidence>
<proteinExistence type="inferred from homology"/>
<dbReference type="InterPro" id="IPR036388">
    <property type="entry name" value="WH-like_DNA-bd_sf"/>
</dbReference>
<dbReference type="Pfam" id="PF03466">
    <property type="entry name" value="LysR_substrate"/>
    <property type="match status" value="1"/>
</dbReference>
<dbReference type="Pfam" id="PF00126">
    <property type="entry name" value="HTH_1"/>
    <property type="match status" value="1"/>
</dbReference>
<dbReference type="PROSITE" id="PS50931">
    <property type="entry name" value="HTH_LYSR"/>
    <property type="match status" value="1"/>
</dbReference>
<keyword evidence="8" id="KW-1185">Reference proteome</keyword>
<dbReference type="InterPro" id="IPR000847">
    <property type="entry name" value="LysR_HTH_N"/>
</dbReference>
<dbReference type="SUPFAM" id="SSF53850">
    <property type="entry name" value="Periplasmic binding protein-like II"/>
    <property type="match status" value="1"/>
</dbReference>
<dbReference type="EMBL" id="JAAHBZ010000011">
    <property type="protein sequence ID" value="NES30464.1"/>
    <property type="molecule type" value="Genomic_DNA"/>
</dbReference>
<dbReference type="PANTHER" id="PTHR30346:SF29">
    <property type="entry name" value="LYSR SUBSTRATE-BINDING"/>
    <property type="match status" value="1"/>
</dbReference>
<evidence type="ECO:0000313" key="9">
    <source>
        <dbReference type="Proteomes" id="UP000477779"/>
    </source>
</evidence>
<keyword evidence="2" id="KW-0805">Transcription regulation</keyword>
<dbReference type="SUPFAM" id="SSF46785">
    <property type="entry name" value="Winged helix' DNA-binding domain"/>
    <property type="match status" value="1"/>
</dbReference>
<keyword evidence="3" id="KW-0238">DNA-binding</keyword>
<dbReference type="GO" id="GO:0032993">
    <property type="term" value="C:protein-DNA complex"/>
    <property type="evidence" value="ECO:0007669"/>
    <property type="project" value="TreeGrafter"/>
</dbReference>
<keyword evidence="4" id="KW-0804">Transcription</keyword>
<dbReference type="Gene3D" id="1.10.10.10">
    <property type="entry name" value="Winged helix-like DNA-binding domain superfamily/Winged helix DNA-binding domain"/>
    <property type="match status" value="1"/>
</dbReference>
<evidence type="ECO:0000256" key="4">
    <source>
        <dbReference type="ARBA" id="ARBA00023163"/>
    </source>
</evidence>
<dbReference type="EMBL" id="CP045309">
    <property type="protein sequence ID" value="QGL46508.1"/>
    <property type="molecule type" value="Genomic_DNA"/>
</dbReference>
<protein>
    <submittedName>
        <fullName evidence="6">LysR family transcriptional regulator</fullName>
    </submittedName>
</protein>